<keyword evidence="4" id="KW-0378">Hydrolase</keyword>
<evidence type="ECO:0000256" key="4">
    <source>
        <dbReference type="ARBA" id="ARBA00022801"/>
    </source>
</evidence>
<keyword evidence="2" id="KW-0645">Protease</keyword>
<protein>
    <submittedName>
        <fullName evidence="8">Uncharacterized protein</fullName>
    </submittedName>
</protein>
<comment type="caution">
    <text evidence="8">The sequence shown here is derived from an EMBL/GenBank/DDBJ whole genome shotgun (WGS) entry which is preliminary data.</text>
</comment>
<dbReference type="Pfam" id="PF07998">
    <property type="entry name" value="Peptidase_M54"/>
    <property type="match status" value="1"/>
</dbReference>
<evidence type="ECO:0000256" key="5">
    <source>
        <dbReference type="ARBA" id="ARBA00022833"/>
    </source>
</evidence>
<evidence type="ECO:0000256" key="3">
    <source>
        <dbReference type="ARBA" id="ARBA00022723"/>
    </source>
</evidence>
<dbReference type="Proteomes" id="UP000231550">
    <property type="component" value="Unassembled WGS sequence"/>
</dbReference>
<keyword evidence="7" id="KW-0472">Membrane</keyword>
<reference evidence="8 9" key="1">
    <citation type="submission" date="2017-09" db="EMBL/GenBank/DDBJ databases">
        <title>Depth-based differentiation of microbial function through sediment-hosted aquifers and enrichment of novel symbionts in the deep terrestrial subsurface.</title>
        <authorList>
            <person name="Probst A.J."/>
            <person name="Ladd B."/>
            <person name="Jarett J.K."/>
            <person name="Geller-Mcgrath D.E."/>
            <person name="Sieber C.M."/>
            <person name="Emerson J.B."/>
            <person name="Anantharaman K."/>
            <person name="Thomas B.C."/>
            <person name="Malmstrom R."/>
            <person name="Stieglmeier M."/>
            <person name="Klingl A."/>
            <person name="Woyke T."/>
            <person name="Ryan C.M."/>
            <person name="Banfield J.F."/>
        </authorList>
    </citation>
    <scope>NUCLEOTIDE SEQUENCE [LARGE SCALE GENOMIC DNA]</scope>
    <source>
        <strain evidence="8">CG11_big_fil_rev_8_21_14_0_20_44_10</strain>
    </source>
</reference>
<comment type="cofactor">
    <cofactor evidence="1">
        <name>Zn(2+)</name>
        <dbReference type="ChEBI" id="CHEBI:29105"/>
    </cofactor>
</comment>
<accession>A0A2H0KQV2</accession>
<sequence length="241" mass="27002">MGALGILAVIAIFVFVIIPVIFVKKAGVTTQDTKEEVSNKLQQTMFLSSLPDKQITDVFIGGYGVPNGTLELIEQVIKDKIGVRTSIEAYSGTLPMRDNYYDKSRGQFDGDAVWQYFIDTFADRGDTVRYLIVVNEDMYTKLQPERPYIFSRASFLNNTAVISVKRLKGESTSSTEIYQQRVEKLALRTLGVTVGFSLSPDADNINCVMYQALTLEDLDRVGSIFCEETETAFNKAFLINH</sequence>
<dbReference type="EMBL" id="PCVN01000041">
    <property type="protein sequence ID" value="PIQ74533.1"/>
    <property type="molecule type" value="Genomic_DNA"/>
</dbReference>
<dbReference type="InterPro" id="IPR024079">
    <property type="entry name" value="MetalloPept_cat_dom_sf"/>
</dbReference>
<evidence type="ECO:0000256" key="2">
    <source>
        <dbReference type="ARBA" id="ARBA00022670"/>
    </source>
</evidence>
<feature type="transmembrane region" description="Helical" evidence="7">
    <location>
        <begin position="6"/>
        <end position="23"/>
    </location>
</feature>
<dbReference type="AlphaFoldDB" id="A0A2H0KQV2"/>
<keyword evidence="5" id="KW-0862">Zinc</keyword>
<keyword evidence="3" id="KW-0479">Metal-binding</keyword>
<dbReference type="GO" id="GO:0008237">
    <property type="term" value="F:metallopeptidase activity"/>
    <property type="evidence" value="ECO:0007669"/>
    <property type="project" value="UniProtKB-KW"/>
</dbReference>
<evidence type="ECO:0000256" key="7">
    <source>
        <dbReference type="SAM" id="Phobius"/>
    </source>
</evidence>
<keyword evidence="7" id="KW-0812">Transmembrane</keyword>
<organism evidence="8 9">
    <name type="scientific">Candidatus Portnoybacteria bacterium CG11_big_fil_rev_8_21_14_0_20_44_10</name>
    <dbReference type="NCBI Taxonomy" id="1974818"/>
    <lineage>
        <taxon>Bacteria</taxon>
        <taxon>Candidatus Portnoyibacteriota</taxon>
    </lineage>
</organism>
<gene>
    <name evidence="8" type="ORF">COV85_01595</name>
</gene>
<proteinExistence type="predicted"/>
<dbReference type="GO" id="GO:0046872">
    <property type="term" value="F:metal ion binding"/>
    <property type="evidence" value="ECO:0007669"/>
    <property type="project" value="UniProtKB-KW"/>
</dbReference>
<name>A0A2H0KQV2_9BACT</name>
<dbReference type="Gene3D" id="3.40.390.10">
    <property type="entry name" value="Collagenase (Catalytic Domain)"/>
    <property type="match status" value="1"/>
</dbReference>
<dbReference type="InterPro" id="IPR012962">
    <property type="entry name" value="Pept_M54_archaemetzincn"/>
</dbReference>
<evidence type="ECO:0000256" key="6">
    <source>
        <dbReference type="ARBA" id="ARBA00023049"/>
    </source>
</evidence>
<evidence type="ECO:0000256" key="1">
    <source>
        <dbReference type="ARBA" id="ARBA00001947"/>
    </source>
</evidence>
<keyword evidence="7" id="KW-1133">Transmembrane helix</keyword>
<keyword evidence="6" id="KW-0482">Metalloprotease</keyword>
<evidence type="ECO:0000313" key="9">
    <source>
        <dbReference type="Proteomes" id="UP000231550"/>
    </source>
</evidence>
<evidence type="ECO:0000313" key="8">
    <source>
        <dbReference type="EMBL" id="PIQ74533.1"/>
    </source>
</evidence>
<dbReference type="GO" id="GO:0006508">
    <property type="term" value="P:proteolysis"/>
    <property type="evidence" value="ECO:0007669"/>
    <property type="project" value="UniProtKB-KW"/>
</dbReference>